<dbReference type="GO" id="GO:0038061">
    <property type="term" value="P:non-canonical NF-kappaB signal transduction"/>
    <property type="evidence" value="ECO:0007669"/>
    <property type="project" value="TreeGrafter"/>
</dbReference>
<dbReference type="GO" id="GO:0033554">
    <property type="term" value="P:cellular response to stress"/>
    <property type="evidence" value="ECO:0007669"/>
    <property type="project" value="TreeGrafter"/>
</dbReference>
<dbReference type="InterPro" id="IPR011539">
    <property type="entry name" value="RHD_DNA_bind_dom"/>
</dbReference>
<dbReference type="InterPro" id="IPR013783">
    <property type="entry name" value="Ig-like_fold"/>
</dbReference>
<dbReference type="GO" id="GO:0005634">
    <property type="term" value="C:nucleus"/>
    <property type="evidence" value="ECO:0007669"/>
    <property type="project" value="TreeGrafter"/>
</dbReference>
<accession>A0A0S0FBL4</accession>
<dbReference type="Pfam" id="PF00554">
    <property type="entry name" value="RHD_DNA_bind"/>
    <property type="match status" value="1"/>
</dbReference>
<feature type="compositionally biased region" description="Basic and acidic residues" evidence="1">
    <location>
        <begin position="582"/>
        <end position="591"/>
    </location>
</feature>
<organism evidence="3">
    <name type="scientific">Paracyclopina nana</name>
    <name type="common">Marine copepod</name>
    <dbReference type="NCBI Taxonomy" id="565004"/>
    <lineage>
        <taxon>Eukaryota</taxon>
        <taxon>Metazoa</taxon>
        <taxon>Ecdysozoa</taxon>
        <taxon>Arthropoda</taxon>
        <taxon>Crustacea</taxon>
        <taxon>Multicrustacea</taxon>
        <taxon>Hexanauplia</taxon>
        <taxon>Copepoda</taxon>
        <taxon>Cyclopoida</taxon>
        <taxon>Cyclopettidae</taxon>
        <taxon>Paracyclopina</taxon>
    </lineage>
</organism>
<proteinExistence type="evidence at transcript level"/>
<dbReference type="PANTHER" id="PTHR24169">
    <property type="entry name" value="NUCLEAR FACTOR NF-KAPPA-B PROTEIN"/>
    <property type="match status" value="1"/>
</dbReference>
<dbReference type="GO" id="GO:0005737">
    <property type="term" value="C:cytoplasm"/>
    <property type="evidence" value="ECO:0007669"/>
    <property type="project" value="InterPro"/>
</dbReference>
<dbReference type="Pfam" id="PF16179">
    <property type="entry name" value="RHD_dimer"/>
    <property type="match status" value="1"/>
</dbReference>
<dbReference type="GO" id="GO:0045087">
    <property type="term" value="P:innate immune response"/>
    <property type="evidence" value="ECO:0007669"/>
    <property type="project" value="TreeGrafter"/>
</dbReference>
<reference evidence="3" key="1">
    <citation type="submission" date="2014-12" db="EMBL/GenBank/DDBJ databases">
        <title>Paracyclopina nana immune-related genes.</title>
        <authorList>
            <person name="Rhee J.-S."/>
            <person name="Kim B.-M."/>
            <person name="Jeong C.-B."/>
            <person name="Lee J.-S."/>
        </authorList>
    </citation>
    <scope>NUCLEOTIDE SEQUENCE</scope>
</reference>
<dbReference type="InterPro" id="IPR030492">
    <property type="entry name" value="RHD_CS"/>
</dbReference>
<dbReference type="InterPro" id="IPR014756">
    <property type="entry name" value="Ig_E-set"/>
</dbReference>
<dbReference type="PRINTS" id="PR00057">
    <property type="entry name" value="NFKBTNSCPFCT"/>
</dbReference>
<dbReference type="PROSITE" id="PS01204">
    <property type="entry name" value="REL_1"/>
    <property type="match status" value="1"/>
</dbReference>
<dbReference type="GO" id="GO:0045944">
    <property type="term" value="P:positive regulation of transcription by RNA polymerase II"/>
    <property type="evidence" value="ECO:0007669"/>
    <property type="project" value="TreeGrafter"/>
</dbReference>
<dbReference type="InterPro" id="IPR037059">
    <property type="entry name" value="RHD_DNA_bind_dom_sf"/>
</dbReference>
<evidence type="ECO:0000256" key="1">
    <source>
        <dbReference type="SAM" id="MobiDB-lite"/>
    </source>
</evidence>
<dbReference type="InterPro" id="IPR032397">
    <property type="entry name" value="RHD_dimer"/>
</dbReference>
<sequence>MRGLTSVPQPFTPTDINLNDVIDAIRQTDPATFQSFQANGNAEATGLMSASFPPAAPVNGAKVANMDTLRAKKQAYVKITEQPASKGLRFRYECEGRSAGSIPGISSTADVKTFPSIQVVGYKGRAVVVVSTVTIDSPYRPHPHNLVGKEGCSKGVCTIEMDSETMTCSFPSLGIQCVKKKEIEESLKLRQQIRVDPFQTGFQHKDAHQSIDLNSLRLCFQVFLEGAERGAFTFALKPVVSDPIYDKKARSDLTICRMTECTASVAGGKEILLFTEKVTKDDIEVRFYQEINGKVVWEGLGEFQPSDVHKQYGICLRTPRYHDLEVEENIHVKIHLRRPSDGAISDPRPFELTPIDGGRGFWAAKRLKTNYAVFNNILSADQMAKSAGSFSMVSSSGFSPLTTEDPRRKIATSSGLMSPDSTNNSVSQVITQPIQLVHASVYPPPPLSPTNGAGAVSCSTPDLPPPPTPLIPQEPDLSVPPKAATMNLRPLSSNMSVGSPEAEQATSTQDVAAELNGNNELYDDVDTKYDGVDFFTDPPQPPIRKRPTPLTVSTVPPTPIEEPVNRPLPETPAKKSSLISKFKSDKKEKLANKGKKAKQEMTTLGEKDEAPGEQGNKPASLFQRLFSRSKSVDQPKSPVESLSPEIPAHRDTNGNDDSNLEEMKELQDFIDAGNLEQLDNMVTEFAKEYMNDPTMEHDAEGNNNGNEPAKVDK</sequence>
<dbReference type="EMBL" id="KP258206">
    <property type="protein sequence ID" value="ALF84898.1"/>
    <property type="molecule type" value="mRNA"/>
</dbReference>
<protein>
    <submittedName>
        <fullName evidence="3">Dorsal</fullName>
    </submittedName>
</protein>
<dbReference type="InterPro" id="IPR008967">
    <property type="entry name" value="p53-like_TF_DNA-bd_sf"/>
</dbReference>
<dbReference type="Gene3D" id="2.60.40.10">
    <property type="entry name" value="Immunoglobulins"/>
    <property type="match status" value="1"/>
</dbReference>
<dbReference type="SMART" id="SM00429">
    <property type="entry name" value="IPT"/>
    <property type="match status" value="1"/>
</dbReference>
<evidence type="ECO:0000259" key="2">
    <source>
        <dbReference type="PROSITE" id="PS50254"/>
    </source>
</evidence>
<dbReference type="PANTHER" id="PTHR24169:SF25">
    <property type="entry name" value="DORSAL-RELATED IMMUNITY FACTOR DIF-RELATED"/>
    <property type="match status" value="1"/>
</dbReference>
<feature type="region of interest" description="Disordered" evidence="1">
    <location>
        <begin position="692"/>
        <end position="713"/>
    </location>
</feature>
<feature type="region of interest" description="Disordered" evidence="1">
    <location>
        <begin position="534"/>
        <end position="660"/>
    </location>
</feature>
<feature type="domain" description="RHD" evidence="2">
    <location>
        <begin position="72"/>
        <end position="251"/>
    </location>
</feature>
<dbReference type="Gene3D" id="2.60.40.340">
    <property type="entry name" value="Rel homology domain (RHD), DNA-binding domain"/>
    <property type="match status" value="1"/>
</dbReference>
<dbReference type="SUPFAM" id="SSF49417">
    <property type="entry name" value="p53-like transcription factors"/>
    <property type="match status" value="1"/>
</dbReference>
<dbReference type="GO" id="GO:0034097">
    <property type="term" value="P:response to cytokine"/>
    <property type="evidence" value="ECO:0007669"/>
    <property type="project" value="TreeGrafter"/>
</dbReference>
<dbReference type="FunFam" id="2.60.40.340:FF:000006">
    <property type="entry name" value="Dorsal isoform 1-B"/>
    <property type="match status" value="1"/>
</dbReference>
<name>A0A0S0FBL4_PARNA</name>
<evidence type="ECO:0000313" key="3">
    <source>
        <dbReference type="EMBL" id="ALF84898.1"/>
    </source>
</evidence>
<dbReference type="InterPro" id="IPR000451">
    <property type="entry name" value="NFkB/Dor"/>
</dbReference>
<dbReference type="SUPFAM" id="SSF81296">
    <property type="entry name" value="E set domains"/>
    <property type="match status" value="1"/>
</dbReference>
<dbReference type="GO" id="GO:0007249">
    <property type="term" value="P:canonical NF-kappaB signal transduction"/>
    <property type="evidence" value="ECO:0007669"/>
    <property type="project" value="TreeGrafter"/>
</dbReference>
<dbReference type="GO" id="GO:0000978">
    <property type="term" value="F:RNA polymerase II cis-regulatory region sequence-specific DNA binding"/>
    <property type="evidence" value="ECO:0007669"/>
    <property type="project" value="TreeGrafter"/>
</dbReference>
<dbReference type="InterPro" id="IPR002909">
    <property type="entry name" value="IPT_dom"/>
</dbReference>
<dbReference type="GO" id="GO:0000981">
    <property type="term" value="F:DNA-binding transcription factor activity, RNA polymerase II-specific"/>
    <property type="evidence" value="ECO:0007669"/>
    <property type="project" value="TreeGrafter"/>
</dbReference>
<dbReference type="PROSITE" id="PS50254">
    <property type="entry name" value="REL_2"/>
    <property type="match status" value="1"/>
</dbReference>
<dbReference type="AlphaFoldDB" id="A0A0S0FBL4"/>